<keyword evidence="7" id="KW-0833">Ubl conjugation pathway</keyword>
<evidence type="ECO:0000259" key="9">
    <source>
        <dbReference type="PROSITE" id="PS51698"/>
    </source>
</evidence>
<dbReference type="InterPro" id="IPR013083">
    <property type="entry name" value="Znf_RING/FYVE/PHD"/>
</dbReference>
<feature type="domain" description="U-box" evidence="9">
    <location>
        <begin position="253"/>
        <end position="361"/>
    </location>
</feature>
<evidence type="ECO:0000256" key="7">
    <source>
        <dbReference type="ARBA" id="ARBA00022786"/>
    </source>
</evidence>
<dbReference type="InterPro" id="IPR036537">
    <property type="entry name" value="Adaptor_Cbl_N_dom_sf"/>
</dbReference>
<dbReference type="Gene3D" id="3.30.40.10">
    <property type="entry name" value="Zinc/RING finger domain, C3HC4 (zinc finger)"/>
    <property type="match status" value="1"/>
</dbReference>
<dbReference type="InterPro" id="IPR058678">
    <property type="entry name" value="ARM_PUB"/>
</dbReference>
<evidence type="ECO:0000256" key="3">
    <source>
        <dbReference type="ARBA" id="ARBA00004906"/>
    </source>
</evidence>
<dbReference type="InterPro" id="IPR057623">
    <property type="entry name" value="PUB12-19-like_N"/>
</dbReference>
<dbReference type="PANTHER" id="PTHR23315:SF111">
    <property type="entry name" value="U-BOX DOMAIN-CONTAINING PROTEIN 14"/>
    <property type="match status" value="1"/>
</dbReference>
<evidence type="ECO:0000256" key="6">
    <source>
        <dbReference type="ARBA" id="ARBA00022737"/>
    </source>
</evidence>
<dbReference type="SMART" id="SM00504">
    <property type="entry name" value="Ubox"/>
    <property type="match status" value="1"/>
</dbReference>
<dbReference type="PROSITE" id="PS51698">
    <property type="entry name" value="U_BOX"/>
    <property type="match status" value="1"/>
</dbReference>
<dbReference type="FunFam" id="1.25.10.10:FF:000082">
    <property type="entry name" value="RING-type E3 ubiquitin transferase"/>
    <property type="match status" value="1"/>
</dbReference>
<dbReference type="CDD" id="cd16664">
    <property type="entry name" value="RING-Ubox_PUB"/>
    <property type="match status" value="1"/>
</dbReference>
<accession>A0A803N122</accession>
<dbReference type="PROSITE" id="PS50176">
    <property type="entry name" value="ARM_REPEAT"/>
    <property type="match status" value="2"/>
</dbReference>
<comment type="pathway">
    <text evidence="3">Protein modification; protein ubiquitination.</text>
</comment>
<dbReference type="InterPro" id="IPR000225">
    <property type="entry name" value="Armadillo"/>
</dbReference>
<dbReference type="InterPro" id="IPR016024">
    <property type="entry name" value="ARM-type_fold"/>
</dbReference>
<dbReference type="Gene3D" id="1.25.10.10">
    <property type="entry name" value="Leucine-rich Repeat Variant"/>
    <property type="match status" value="3"/>
</dbReference>
<dbReference type="FunFam" id="1.20.930.20:FF:000002">
    <property type="entry name" value="RING-type E3 ubiquitin transferase"/>
    <property type="match status" value="1"/>
</dbReference>
<comment type="function">
    <text evidence="2">Functions as an E3 ubiquitin ligase.</text>
</comment>
<dbReference type="GO" id="GO:0016567">
    <property type="term" value="P:protein ubiquitination"/>
    <property type="evidence" value="ECO:0007669"/>
    <property type="project" value="UniProtKB-UniPathway"/>
</dbReference>
<dbReference type="InterPro" id="IPR003613">
    <property type="entry name" value="Ubox_domain"/>
</dbReference>
<dbReference type="GO" id="GO:0007166">
    <property type="term" value="P:cell surface receptor signaling pathway"/>
    <property type="evidence" value="ECO:0007669"/>
    <property type="project" value="InterPro"/>
</dbReference>
<dbReference type="SUPFAM" id="SSF57850">
    <property type="entry name" value="RING/U-box"/>
    <property type="match status" value="2"/>
</dbReference>
<protein>
    <recommendedName>
        <fullName evidence="4">RING-type E3 ubiquitin transferase</fullName>
        <ecNumber evidence="4">2.3.2.27</ecNumber>
    </recommendedName>
</protein>
<dbReference type="GO" id="GO:0061630">
    <property type="term" value="F:ubiquitin protein ligase activity"/>
    <property type="evidence" value="ECO:0007669"/>
    <property type="project" value="UniProtKB-EC"/>
</dbReference>
<dbReference type="UniPathway" id="UPA00143"/>
<dbReference type="CDD" id="cd21037">
    <property type="entry name" value="MLKL_NTD"/>
    <property type="match status" value="1"/>
</dbReference>
<dbReference type="EC" id="2.3.2.27" evidence="4"/>
<dbReference type="Pfam" id="PF04564">
    <property type="entry name" value="U-box"/>
    <property type="match status" value="2"/>
</dbReference>
<organism evidence="10 11">
    <name type="scientific">Chenopodium quinoa</name>
    <name type="common">Quinoa</name>
    <dbReference type="NCBI Taxonomy" id="63459"/>
    <lineage>
        <taxon>Eukaryota</taxon>
        <taxon>Viridiplantae</taxon>
        <taxon>Streptophyta</taxon>
        <taxon>Embryophyta</taxon>
        <taxon>Tracheophyta</taxon>
        <taxon>Spermatophyta</taxon>
        <taxon>Magnoliopsida</taxon>
        <taxon>eudicotyledons</taxon>
        <taxon>Gunneridae</taxon>
        <taxon>Pentapetalae</taxon>
        <taxon>Caryophyllales</taxon>
        <taxon>Chenopodiaceae</taxon>
        <taxon>Chenopodioideae</taxon>
        <taxon>Atripliceae</taxon>
        <taxon>Chenopodium</taxon>
    </lineage>
</organism>
<dbReference type="Gramene" id="AUR62038656-RA">
    <property type="protein sequence ID" value="AUR62038656-RA:cds"/>
    <property type="gene ID" value="AUR62038656"/>
</dbReference>
<dbReference type="EnsemblPlants" id="AUR62038656-RA">
    <property type="protein sequence ID" value="AUR62038656-RA:cds"/>
    <property type="gene ID" value="AUR62038656"/>
</dbReference>
<evidence type="ECO:0000256" key="2">
    <source>
        <dbReference type="ARBA" id="ARBA00003861"/>
    </source>
</evidence>
<dbReference type="SMART" id="SM00185">
    <property type="entry name" value="ARM"/>
    <property type="match status" value="5"/>
</dbReference>
<name>A0A803N122_CHEQI</name>
<dbReference type="AlphaFoldDB" id="A0A803N122"/>
<sequence>MGPNHNSPNNVNTIITQLIQIIKEISSFSECKNTSKRLYSNLVRRVKLLSPLFEELVDREDDEIELLPVDQAKAFESLLIVLKSAKDLLKWVQESSKLYQAVQRDKISTEFLHITGKIEEALSKISYNRLGLSEEVQEQIGLVHAQFLRAKARTESSDLQIEMDITEVQDEAEPDAAVLQRLSQNLHLLTMDDLRKESHAFHEMVITSSSDLGDSFEMMSSLFKKLNDYLLTVSPEVDMCDVDKNMIKHRSPVIPDDFRCPISLELMKDPVIVSTGQKASMFPENEQHLETTILGQKALISINALFESFVQTYERSCIQKWLDAGHKTCPKTQQTLLHTALTPNYVLKSLITLWCENNGVELPRTQGTCRNRRTSNSASNCDKAAIAALLKKLAHGNIEEKRAAAGELRLLGKRNADNRVCIAEAGAIPLLVELLSSSDSRTQEHAVTALLNLSINDMNKGIIVNAGAIRDIVEVLKNSSMEARENAAATLFSLSVVDENKVAIGAAGAIPALIDLLIQGTPRGKKDAATAIFNLSIYQGNKVRAVRAGIVDPLIKFLKEVDGGMVDEALAILAILANHPEGKSSIGQAEPIPLLVELIRTGSPRNRENAAAILWSLCMGDVNHLQLAKELQAEQVLKELSENGTDRAKRKASSLLEFLQRAEDVAE</sequence>
<evidence type="ECO:0000313" key="10">
    <source>
        <dbReference type="EnsemblPlants" id="AUR62038656-RA:cds"/>
    </source>
</evidence>
<dbReference type="InterPro" id="IPR045210">
    <property type="entry name" value="RING-Ubox_PUB"/>
</dbReference>
<keyword evidence="11" id="KW-1185">Reference proteome</keyword>
<dbReference type="PANTHER" id="PTHR23315">
    <property type="entry name" value="U BOX DOMAIN-CONTAINING"/>
    <property type="match status" value="1"/>
</dbReference>
<reference evidence="10" key="1">
    <citation type="journal article" date="2017" name="Nature">
        <title>The genome of Chenopodium quinoa.</title>
        <authorList>
            <person name="Jarvis D.E."/>
            <person name="Ho Y.S."/>
            <person name="Lightfoot D.J."/>
            <person name="Schmoeckel S.M."/>
            <person name="Li B."/>
            <person name="Borm T.J.A."/>
            <person name="Ohyanagi H."/>
            <person name="Mineta K."/>
            <person name="Michell C.T."/>
            <person name="Saber N."/>
            <person name="Kharbatia N.M."/>
            <person name="Rupper R.R."/>
            <person name="Sharp A.R."/>
            <person name="Dally N."/>
            <person name="Boughton B.A."/>
            <person name="Woo Y.H."/>
            <person name="Gao G."/>
            <person name="Schijlen E.G.W.M."/>
            <person name="Guo X."/>
            <person name="Momin A.A."/>
            <person name="Negrao S."/>
            <person name="Al-Babili S."/>
            <person name="Gehring C."/>
            <person name="Roessner U."/>
            <person name="Jung C."/>
            <person name="Murphy K."/>
            <person name="Arold S.T."/>
            <person name="Gojobori T."/>
            <person name="van der Linden C.G."/>
            <person name="van Loo E.N."/>
            <person name="Jellen E.N."/>
            <person name="Maughan P.J."/>
            <person name="Tester M."/>
        </authorList>
    </citation>
    <scope>NUCLEOTIDE SEQUENCE [LARGE SCALE GENOMIC DNA]</scope>
    <source>
        <strain evidence="10">cv. PI 614886</strain>
    </source>
</reference>
<proteinExistence type="predicted"/>
<dbReference type="InterPro" id="IPR059179">
    <property type="entry name" value="MLKL-like_MCAfunc"/>
</dbReference>
<evidence type="ECO:0000256" key="8">
    <source>
        <dbReference type="PROSITE-ProRule" id="PRU00259"/>
    </source>
</evidence>
<dbReference type="Pfam" id="PF25598">
    <property type="entry name" value="ARM_PUB"/>
    <property type="match status" value="1"/>
</dbReference>
<evidence type="ECO:0000313" key="11">
    <source>
        <dbReference type="Proteomes" id="UP000596660"/>
    </source>
</evidence>
<evidence type="ECO:0000256" key="4">
    <source>
        <dbReference type="ARBA" id="ARBA00012483"/>
    </source>
</evidence>
<dbReference type="InterPro" id="IPR011989">
    <property type="entry name" value="ARM-like"/>
</dbReference>
<feature type="repeat" description="ARM" evidence="8">
    <location>
        <begin position="467"/>
        <end position="509"/>
    </location>
</feature>
<dbReference type="Gene3D" id="1.20.930.20">
    <property type="entry name" value="Adaptor protein Cbl, N-terminal domain"/>
    <property type="match status" value="1"/>
</dbReference>
<evidence type="ECO:0000256" key="5">
    <source>
        <dbReference type="ARBA" id="ARBA00022679"/>
    </source>
</evidence>
<dbReference type="Proteomes" id="UP000596660">
    <property type="component" value="Unplaced"/>
</dbReference>
<comment type="catalytic activity">
    <reaction evidence="1">
        <text>S-ubiquitinyl-[E2 ubiquitin-conjugating enzyme]-L-cysteine + [acceptor protein]-L-lysine = [E2 ubiquitin-conjugating enzyme]-L-cysteine + N(6)-ubiquitinyl-[acceptor protein]-L-lysine.</text>
        <dbReference type="EC" id="2.3.2.27"/>
    </reaction>
</comment>
<evidence type="ECO:0000256" key="1">
    <source>
        <dbReference type="ARBA" id="ARBA00000900"/>
    </source>
</evidence>
<keyword evidence="6" id="KW-0677">Repeat</keyword>
<dbReference type="Pfam" id="PF25368">
    <property type="entry name" value="PUB10_N"/>
    <property type="match status" value="1"/>
</dbReference>
<dbReference type="OMA" id="CEENDME"/>
<keyword evidence="5" id="KW-0808">Transferase</keyword>
<reference evidence="10" key="2">
    <citation type="submission" date="2021-03" db="UniProtKB">
        <authorList>
            <consortium name="EnsemblPlants"/>
        </authorList>
    </citation>
    <scope>IDENTIFICATION</scope>
</reference>
<feature type="repeat" description="ARM" evidence="8">
    <location>
        <begin position="426"/>
        <end position="468"/>
    </location>
</feature>
<dbReference type="SUPFAM" id="SSF48371">
    <property type="entry name" value="ARM repeat"/>
    <property type="match status" value="1"/>
</dbReference>